<name>A0A5B9DKA2_9HYPH</name>
<dbReference type="Gene3D" id="3.60.21.10">
    <property type="match status" value="2"/>
</dbReference>
<dbReference type="OrthoDB" id="5695107at2"/>
<dbReference type="KEGG" id="yti:FNA67_05040"/>
<dbReference type="RefSeq" id="WP_147655281.1">
    <property type="nucleotide sequence ID" value="NZ_BMFM01000001.1"/>
</dbReference>
<dbReference type="GO" id="GO:0016787">
    <property type="term" value="F:hydrolase activity"/>
    <property type="evidence" value="ECO:0007669"/>
    <property type="project" value="InterPro"/>
</dbReference>
<gene>
    <name evidence="1" type="ORF">FNA67_05040</name>
</gene>
<reference evidence="1 2" key="1">
    <citation type="journal article" date="2015" name="Int. J. Syst. Evol. Microbiol.">
        <title>Youhaiella tibetensis gen. nov., sp. nov., isolated from subsurface sediment.</title>
        <authorList>
            <person name="Wang Y.X."/>
            <person name="Huang F.Q."/>
            <person name="Nogi Y."/>
            <person name="Pang S.J."/>
            <person name="Wang P.K."/>
            <person name="Lv J."/>
        </authorList>
    </citation>
    <scope>NUCLEOTIDE SEQUENCE [LARGE SCALE GENOMIC DNA]</scope>
    <source>
        <strain evidence="2">fig4</strain>
    </source>
</reference>
<dbReference type="SUPFAM" id="SSF56300">
    <property type="entry name" value="Metallo-dependent phosphatases"/>
    <property type="match status" value="1"/>
</dbReference>
<sequence length="573" mass="63132">MKIAILADPHHHDIHGTFGAPHIAGPRLRTLADTTASTRVFNESYPAFRAALADIAARGIRIVVIPGDVTDDGQAATVAATMSLLDHYATNHGMRFFATPGNHDLYSIHGRHQSKRFLSANGSHVLFTSDSSEPQEESTARIVTPTMHCAGYERGLPPIARLGYFRDRRDLHWESPFGASDRMAERTYEVRSDDGSITRTMVDASYLVEPEPGLWLLSIDANVFEPRDGATDPVPEKAYHDSTDAGWNAMLKHKRFVLDWVRDVTARARQEGKDLLVFSHYPMIDPLAGTLEDEIALFGNTSFARRAPRAEVARSAIAAGLRVHFSGHLHVNDTAVFREGDMALVNVAVPSLVGFPPAYKIGEFGDGMLDIETVFLDKVPGFEVAFAAYRAERARTGADYGALLEATSYPEFLSRHLSQMVAWRYLPREWPADLAEIVPRLDLGRLAALAAIDTPLATLPEGLHGLPAKLHQDWHAIPFMDLVVDWYHLRKARALAAGFVPPARLAAYDALAALFAAGDWPVESLQGRIAAFLRILGEYRNGQPSVDFSIDLETGAVEPRYRGRTDLRQTGSA</sequence>
<evidence type="ECO:0000313" key="1">
    <source>
        <dbReference type="EMBL" id="QEE19577.1"/>
    </source>
</evidence>
<keyword evidence="2" id="KW-1185">Reference proteome</keyword>
<dbReference type="InterPro" id="IPR004843">
    <property type="entry name" value="Calcineurin-like_PHP"/>
</dbReference>
<organism evidence="1 2">
    <name type="scientific">Paradevosia tibetensis</name>
    <dbReference type="NCBI Taxonomy" id="1447062"/>
    <lineage>
        <taxon>Bacteria</taxon>
        <taxon>Pseudomonadati</taxon>
        <taxon>Pseudomonadota</taxon>
        <taxon>Alphaproteobacteria</taxon>
        <taxon>Hyphomicrobiales</taxon>
        <taxon>Devosiaceae</taxon>
        <taxon>Paradevosia</taxon>
    </lineage>
</organism>
<dbReference type="Proteomes" id="UP000321062">
    <property type="component" value="Chromosome"/>
</dbReference>
<dbReference type="EMBL" id="CP041690">
    <property type="protein sequence ID" value="QEE19577.1"/>
    <property type="molecule type" value="Genomic_DNA"/>
</dbReference>
<accession>A0A5B9DKA2</accession>
<protein>
    <submittedName>
        <fullName evidence="1">Metallophosphoesterase</fullName>
    </submittedName>
</protein>
<evidence type="ECO:0000313" key="2">
    <source>
        <dbReference type="Proteomes" id="UP000321062"/>
    </source>
</evidence>
<dbReference type="AlphaFoldDB" id="A0A5B9DKA2"/>
<dbReference type="Pfam" id="PF00149">
    <property type="entry name" value="Metallophos"/>
    <property type="match status" value="1"/>
</dbReference>
<proteinExistence type="predicted"/>
<dbReference type="InterPro" id="IPR029052">
    <property type="entry name" value="Metallo-depent_PP-like"/>
</dbReference>